<evidence type="ECO:0000313" key="2">
    <source>
        <dbReference type="Proteomes" id="UP000015729"/>
    </source>
</evidence>
<evidence type="ECO:0000313" key="1">
    <source>
        <dbReference type="EMBL" id="EPN45716.1"/>
    </source>
</evidence>
<dbReference type="AlphaFoldDB" id="S6TUL9"/>
<gene>
    <name evidence="1" type="ORF">A244_25166</name>
</gene>
<organism evidence="1 2">
    <name type="scientific">Pseudomonas syringae pv. actinidiae ICMP 18807</name>
    <dbReference type="NCBI Taxonomy" id="1194404"/>
    <lineage>
        <taxon>Bacteria</taxon>
        <taxon>Pseudomonadati</taxon>
        <taxon>Pseudomonadota</taxon>
        <taxon>Gammaproteobacteria</taxon>
        <taxon>Pseudomonadales</taxon>
        <taxon>Pseudomonadaceae</taxon>
        <taxon>Pseudomonas</taxon>
        <taxon>Pseudomonas syringae</taxon>
    </lineage>
</organism>
<sequence>MYRPIRGQVRSHKARLTPVGAELSAKAVFQTQKMHRMYRPIREQARSHKVRLTSVGASLLAKAIFQTQ</sequence>
<name>S6TUL9_PSESF</name>
<reference evidence="1 2" key="1">
    <citation type="journal article" date="2013" name="PLoS Pathog.">
        <title>Genomic analysis of the Kiwifruit pathogen Pseudomonas syringae pv. actinidiae provides insight into the origins of an emergent plant disease.</title>
        <authorList>
            <person name="McCann H.C."/>
            <person name="Rikkerink E.H."/>
            <person name="Bertels F."/>
            <person name="Fiers M."/>
            <person name="Lu A."/>
            <person name="Rees-George J."/>
            <person name="Andersen M.T."/>
            <person name="Gleave A.P."/>
            <person name="Haubold B."/>
            <person name="Wohlers M.W."/>
            <person name="Guttman D.S."/>
            <person name="Wang P.W."/>
            <person name="Straub C."/>
            <person name="Vanneste J.L."/>
            <person name="Rainey P.B."/>
            <person name="Templeton M.D."/>
        </authorList>
    </citation>
    <scope>NUCLEOTIDE SEQUENCE [LARGE SCALE GENOMIC DNA]</scope>
    <source>
        <strain evidence="1 2">ICMP 18807</strain>
    </source>
</reference>
<dbReference type="EMBL" id="AOKG01001714">
    <property type="protein sequence ID" value="EPN45716.1"/>
    <property type="molecule type" value="Genomic_DNA"/>
</dbReference>
<accession>S6TUL9</accession>
<proteinExistence type="predicted"/>
<protein>
    <submittedName>
        <fullName evidence="1">Uncharacterized protein</fullName>
    </submittedName>
</protein>
<comment type="caution">
    <text evidence="1">The sequence shown here is derived from an EMBL/GenBank/DDBJ whole genome shotgun (WGS) entry which is preliminary data.</text>
</comment>
<dbReference type="Proteomes" id="UP000015729">
    <property type="component" value="Unassembled WGS sequence"/>
</dbReference>